<dbReference type="InterPro" id="IPR050186">
    <property type="entry name" value="TPT_transporter"/>
</dbReference>
<keyword evidence="2 5" id="KW-0812">Transmembrane</keyword>
<evidence type="ECO:0000256" key="4">
    <source>
        <dbReference type="ARBA" id="ARBA00023136"/>
    </source>
</evidence>
<keyword evidence="8" id="KW-1185">Reference proteome</keyword>
<feature type="transmembrane region" description="Helical" evidence="5">
    <location>
        <begin position="126"/>
        <end position="145"/>
    </location>
</feature>
<evidence type="ECO:0000313" key="8">
    <source>
        <dbReference type="Proteomes" id="UP000188320"/>
    </source>
</evidence>
<reference evidence="8" key="1">
    <citation type="submission" date="2017-01" db="EMBL/GenBank/DDBJ databases">
        <authorList>
            <person name="Wang Y."/>
            <person name="White M."/>
            <person name="Kvist S."/>
            <person name="Moncalvo J.-M."/>
        </authorList>
    </citation>
    <scope>NUCLEOTIDE SEQUENCE [LARGE SCALE GENOMIC DNA]</scope>
    <source>
        <strain evidence="8">COL-18-3</strain>
    </source>
</reference>
<comment type="subcellular location">
    <subcellularLocation>
        <location evidence="1">Membrane</location>
        <topology evidence="1">Multi-pass membrane protein</topology>
    </subcellularLocation>
</comment>
<keyword evidence="4 5" id="KW-0472">Membrane</keyword>
<name>A0A1R1PVI5_ZANCU</name>
<dbReference type="OrthoDB" id="18894at2759"/>
<accession>A0A1R1PVI5</accession>
<proteinExistence type="predicted"/>
<evidence type="ECO:0000313" key="7">
    <source>
        <dbReference type="EMBL" id="OMH84987.1"/>
    </source>
</evidence>
<feature type="transmembrane region" description="Helical" evidence="5">
    <location>
        <begin position="29"/>
        <end position="49"/>
    </location>
</feature>
<dbReference type="PANTHER" id="PTHR11132">
    <property type="entry name" value="SOLUTE CARRIER FAMILY 35"/>
    <property type="match status" value="1"/>
</dbReference>
<gene>
    <name evidence="7" type="ORF">AX774_g1477</name>
</gene>
<dbReference type="AlphaFoldDB" id="A0A1R1PVI5"/>
<dbReference type="GO" id="GO:0016020">
    <property type="term" value="C:membrane"/>
    <property type="evidence" value="ECO:0007669"/>
    <property type="project" value="UniProtKB-SubCell"/>
</dbReference>
<sequence length="216" mass="23708">MLACVMSGLRWSLTQTLLEKEKYGMDNPAATILFISPIMAFFLLVASLIVENPFGMFKTQFFDGVGQSFITMCAILFGGIIASCMVYSEFVLIKLTSVVSLSVAGIFKEALTIVLSVLIFGDVMTAKNTLGLIITLAGIAIYNYVKMKKHFSADTSTIPPTRSISLSTELVSDYAHLTPEALESLNFDGEPEDFELNELSKILSIDSLDELHKHAR</sequence>
<feature type="transmembrane region" description="Helical" evidence="5">
    <location>
        <begin position="99"/>
        <end position="120"/>
    </location>
</feature>
<evidence type="ECO:0000256" key="3">
    <source>
        <dbReference type="ARBA" id="ARBA00022989"/>
    </source>
</evidence>
<keyword evidence="3 5" id="KW-1133">Transmembrane helix</keyword>
<dbReference type="InterPro" id="IPR037185">
    <property type="entry name" value="EmrE-like"/>
</dbReference>
<organism evidence="7 8">
    <name type="scientific">Zancudomyces culisetae</name>
    <name type="common">Gut fungus</name>
    <name type="synonym">Smittium culisetae</name>
    <dbReference type="NCBI Taxonomy" id="1213189"/>
    <lineage>
        <taxon>Eukaryota</taxon>
        <taxon>Fungi</taxon>
        <taxon>Fungi incertae sedis</taxon>
        <taxon>Zoopagomycota</taxon>
        <taxon>Kickxellomycotina</taxon>
        <taxon>Harpellomycetes</taxon>
        <taxon>Harpellales</taxon>
        <taxon>Legeriomycetaceae</taxon>
        <taxon>Zancudomyces</taxon>
    </lineage>
</organism>
<dbReference type="Proteomes" id="UP000188320">
    <property type="component" value="Unassembled WGS sequence"/>
</dbReference>
<feature type="domain" description="Sugar phosphate transporter" evidence="6">
    <location>
        <begin position="2"/>
        <end position="143"/>
    </location>
</feature>
<evidence type="ECO:0000256" key="5">
    <source>
        <dbReference type="SAM" id="Phobius"/>
    </source>
</evidence>
<dbReference type="Pfam" id="PF03151">
    <property type="entry name" value="TPT"/>
    <property type="match status" value="1"/>
</dbReference>
<protein>
    <submittedName>
        <fullName evidence="7">Putative sugar phosphate/phosphate translocator</fullName>
    </submittedName>
</protein>
<evidence type="ECO:0000259" key="6">
    <source>
        <dbReference type="Pfam" id="PF03151"/>
    </source>
</evidence>
<dbReference type="InterPro" id="IPR004853">
    <property type="entry name" value="Sugar_P_trans_dom"/>
</dbReference>
<dbReference type="SUPFAM" id="SSF103481">
    <property type="entry name" value="Multidrug resistance efflux transporter EmrE"/>
    <property type="match status" value="1"/>
</dbReference>
<evidence type="ECO:0000256" key="2">
    <source>
        <dbReference type="ARBA" id="ARBA00022692"/>
    </source>
</evidence>
<evidence type="ECO:0000256" key="1">
    <source>
        <dbReference type="ARBA" id="ARBA00004141"/>
    </source>
</evidence>
<dbReference type="EMBL" id="LSSK01000123">
    <property type="protein sequence ID" value="OMH84987.1"/>
    <property type="molecule type" value="Genomic_DNA"/>
</dbReference>
<comment type="caution">
    <text evidence="7">The sequence shown here is derived from an EMBL/GenBank/DDBJ whole genome shotgun (WGS) entry which is preliminary data.</text>
</comment>
<feature type="transmembrane region" description="Helical" evidence="5">
    <location>
        <begin position="69"/>
        <end position="87"/>
    </location>
</feature>